<dbReference type="Pfam" id="PF03466">
    <property type="entry name" value="LysR_substrate"/>
    <property type="match status" value="1"/>
</dbReference>
<evidence type="ECO:0000256" key="3">
    <source>
        <dbReference type="ARBA" id="ARBA00023125"/>
    </source>
</evidence>
<dbReference type="PROSITE" id="PS50931">
    <property type="entry name" value="HTH_LYSR"/>
    <property type="match status" value="1"/>
</dbReference>
<dbReference type="Proteomes" id="UP000236163">
    <property type="component" value="Unassembled WGS sequence"/>
</dbReference>
<dbReference type="FunFam" id="1.10.10.10:FF:000001">
    <property type="entry name" value="LysR family transcriptional regulator"/>
    <property type="match status" value="1"/>
</dbReference>
<dbReference type="GO" id="GO:0043565">
    <property type="term" value="F:sequence-specific DNA binding"/>
    <property type="evidence" value="ECO:0007669"/>
    <property type="project" value="TreeGrafter"/>
</dbReference>
<dbReference type="SUPFAM" id="SSF53850">
    <property type="entry name" value="Periplasmic binding protein-like II"/>
    <property type="match status" value="1"/>
</dbReference>
<dbReference type="GO" id="GO:0003700">
    <property type="term" value="F:DNA-binding transcription factor activity"/>
    <property type="evidence" value="ECO:0007669"/>
    <property type="project" value="InterPro"/>
</dbReference>
<evidence type="ECO:0000256" key="2">
    <source>
        <dbReference type="ARBA" id="ARBA00023015"/>
    </source>
</evidence>
<dbReference type="InterPro" id="IPR036390">
    <property type="entry name" value="WH_DNA-bd_sf"/>
</dbReference>
<name>A0A1J6YGT8_SALHO</name>
<dbReference type="InterPro" id="IPR005119">
    <property type="entry name" value="LysR_subst-bd"/>
</dbReference>
<evidence type="ECO:0000259" key="5">
    <source>
        <dbReference type="PROSITE" id="PS50931"/>
    </source>
</evidence>
<dbReference type="EMBL" id="JWSP02000004">
    <property type="protein sequence ID" value="PNO35484.1"/>
    <property type="molecule type" value="Genomic_DNA"/>
</dbReference>
<keyword evidence="3" id="KW-0238">DNA-binding</keyword>
<dbReference type="Pfam" id="PF00126">
    <property type="entry name" value="HTH_1"/>
    <property type="match status" value="1"/>
</dbReference>
<dbReference type="Gene3D" id="1.10.10.10">
    <property type="entry name" value="Winged helix-like DNA-binding domain superfamily/Winged helix DNA-binding domain"/>
    <property type="match status" value="1"/>
</dbReference>
<dbReference type="PANTHER" id="PTHR30537">
    <property type="entry name" value="HTH-TYPE TRANSCRIPTIONAL REGULATOR"/>
    <property type="match status" value="1"/>
</dbReference>
<dbReference type="CDD" id="cd08422">
    <property type="entry name" value="PBP2_CrgA_like"/>
    <property type="match status" value="1"/>
</dbReference>
<dbReference type="InterPro" id="IPR036388">
    <property type="entry name" value="WH-like_DNA-bd_sf"/>
</dbReference>
<keyword evidence="2" id="KW-0805">Transcription regulation</keyword>
<evidence type="ECO:0000256" key="4">
    <source>
        <dbReference type="ARBA" id="ARBA00023163"/>
    </source>
</evidence>
<gene>
    <name evidence="6" type="ORF">RK55_021510</name>
</gene>
<comment type="similarity">
    <text evidence="1">Belongs to the LysR transcriptional regulatory family.</text>
</comment>
<sequence>MLENMKAFRMVVECQGFRAAAIAMKLSPAMVSRRIEKLESEVNTQLIKRNSRRISLTAAGEQFYQRCLLIIDEYESCLRDVKSLSNVVSGNLKVGIPHSISHLHIIPSLKAFLERYPDLKLDIVTGNHCMELFSHGFDLALQCGPLPDSNLYYSLIGYWRKHTCLSRSYAQQHGMPSHPDELHKHACLLHFDNHRRSWKFMIDNECTEIRPHYISRVSNSLDLCNMVHQGLGICYLPDFTIKAGIESGEIITVLDEFMPPPLPMYVVHINPRPSPKEQTFIDFIRTLNLATAPDPAS</sequence>
<evidence type="ECO:0000313" key="6">
    <source>
        <dbReference type="EMBL" id="PNO35484.1"/>
    </source>
</evidence>
<proteinExistence type="inferred from homology"/>
<dbReference type="STRING" id="523831.SEHO0A_02142"/>
<dbReference type="AlphaFoldDB" id="A0A1J6YGT8"/>
<evidence type="ECO:0000313" key="7">
    <source>
        <dbReference type="Proteomes" id="UP000236163"/>
    </source>
</evidence>
<dbReference type="PANTHER" id="PTHR30537:SF5">
    <property type="entry name" value="HTH-TYPE TRANSCRIPTIONAL ACTIVATOR TTDR-RELATED"/>
    <property type="match status" value="1"/>
</dbReference>
<dbReference type="Gene3D" id="3.40.190.290">
    <property type="match status" value="1"/>
</dbReference>
<evidence type="ECO:0000256" key="1">
    <source>
        <dbReference type="ARBA" id="ARBA00009437"/>
    </source>
</evidence>
<comment type="caution">
    <text evidence="6">The sequence shown here is derived from an EMBL/GenBank/DDBJ whole genome shotgun (WGS) entry which is preliminary data.</text>
</comment>
<dbReference type="GO" id="GO:0006351">
    <property type="term" value="P:DNA-templated transcription"/>
    <property type="evidence" value="ECO:0007669"/>
    <property type="project" value="TreeGrafter"/>
</dbReference>
<protein>
    <submittedName>
        <fullName evidence="6">LysR family transcriptional regulator</fullName>
    </submittedName>
</protein>
<organism evidence="6 7">
    <name type="scientific">Salmonella enterica subsp. houtenae serovar 50:g,z51:-</name>
    <dbReference type="NCBI Taxonomy" id="1173947"/>
    <lineage>
        <taxon>Bacteria</taxon>
        <taxon>Pseudomonadati</taxon>
        <taxon>Pseudomonadota</taxon>
        <taxon>Gammaproteobacteria</taxon>
        <taxon>Enterobacterales</taxon>
        <taxon>Enterobacteriaceae</taxon>
        <taxon>Salmonella</taxon>
    </lineage>
</organism>
<dbReference type="SUPFAM" id="SSF46785">
    <property type="entry name" value="Winged helix' DNA-binding domain"/>
    <property type="match status" value="1"/>
</dbReference>
<dbReference type="InterPro" id="IPR058163">
    <property type="entry name" value="LysR-type_TF_proteobact-type"/>
</dbReference>
<reference evidence="7" key="1">
    <citation type="submission" date="2017-12" db="EMBL/GenBank/DDBJ databases">
        <title>FDA dAtabase for Regulatory Grade micrObial Sequences (FDA-ARGOS): Supporting development and validation of Infectious Disease Dx tests.</title>
        <authorList>
            <person name="Sichtig H."/>
            <person name="Tallon L."/>
            <person name="Sadzewicz L."/>
            <person name="Sengamalay N."/>
            <person name="Nagaraj S."/>
            <person name="Vavikolanu K."/>
            <person name="Aluvathingal J."/>
            <person name="Nadendla S."/>
            <person name="Pirone D.C."/>
            <person name="Hoffman M."/>
            <person name="Muruvanda T."/>
            <person name="Allard M."/>
            <person name="Evans P."/>
        </authorList>
    </citation>
    <scope>NUCLEOTIDE SEQUENCE [LARGE SCALE GENOMIC DNA]</scope>
    <source>
        <strain evidence="7">FDAARGOS_55</strain>
    </source>
</reference>
<keyword evidence="4" id="KW-0804">Transcription</keyword>
<feature type="domain" description="HTH lysR-type" evidence="5">
    <location>
        <begin position="1"/>
        <end position="57"/>
    </location>
</feature>
<dbReference type="InterPro" id="IPR000847">
    <property type="entry name" value="LysR_HTH_N"/>
</dbReference>
<accession>A0A1J6YGT8</accession>